<reference evidence="24" key="3">
    <citation type="submission" date="2015-06" db="UniProtKB">
        <authorList>
            <consortium name="EnsemblMetazoa"/>
        </authorList>
    </citation>
    <scope>IDENTIFICATION</scope>
</reference>
<dbReference type="InterPro" id="IPR008967">
    <property type="entry name" value="p53-like_TF_DNA-bd_sf"/>
</dbReference>
<dbReference type="CTD" id="20215826"/>
<dbReference type="GO" id="GO:0006974">
    <property type="term" value="P:DNA damage response"/>
    <property type="evidence" value="ECO:0007669"/>
    <property type="project" value="UniProtKB-KW"/>
</dbReference>
<evidence type="ECO:0000256" key="20">
    <source>
        <dbReference type="ARBA" id="ARBA00080722"/>
    </source>
</evidence>
<feature type="transmembrane region" description="Helical" evidence="21">
    <location>
        <begin position="335"/>
        <end position="356"/>
    </location>
</feature>
<dbReference type="EMBL" id="KB096633">
    <property type="protein sequence ID" value="ESO03438.1"/>
    <property type="molecule type" value="Genomic_DNA"/>
</dbReference>
<sequence>MKKRVVAFNIIIIIIFIYRAGKKLSSTSSSSKHSIREPSLNIAYPAKTQNYELKILRQPEDQHRARYLTEGSRGTVKDKTGQSHPTVRLIGYDRPCTLQVYVGTDTGKLKPHGFYQACKVTHKNSSACLERDIDGTTVIELPLDPKSDMTAVVDCVGILKLRNADVEQRVGIAKSKKKSTVARLVFRVTISDEEVGSTYHTLQVASNPIVCTQPTGIPEISKKSLTQCSVKGGEEMFIIGKNFLKGTTVVFEEVSGDVVLWSKEADIDQDYFQATHLVCNVPSYRDLKIQTAIDVQIIVHSGGRMSEPVSFTYLPCLFFSVHSFLRSFVYSSSSFYHILVFIRFLFACSMCMYRFVVCF</sequence>
<evidence type="ECO:0000256" key="16">
    <source>
        <dbReference type="ARBA" id="ARBA00023242"/>
    </source>
</evidence>
<evidence type="ECO:0000259" key="22">
    <source>
        <dbReference type="PROSITE" id="PS50254"/>
    </source>
</evidence>
<evidence type="ECO:0000256" key="19">
    <source>
        <dbReference type="ARBA" id="ARBA00072227"/>
    </source>
</evidence>
<dbReference type="InterPro" id="IPR032397">
    <property type="entry name" value="RHD_dimer"/>
</dbReference>
<evidence type="ECO:0000313" key="24">
    <source>
        <dbReference type="EnsemblMetazoa" id="HelroP80616"/>
    </source>
</evidence>
<dbReference type="PROSITE" id="PS50254">
    <property type="entry name" value="REL_2"/>
    <property type="match status" value="1"/>
</dbReference>
<evidence type="ECO:0000256" key="14">
    <source>
        <dbReference type="ARBA" id="ARBA00023159"/>
    </source>
</evidence>
<keyword evidence="5" id="KW-0963">Cytoplasm</keyword>
<dbReference type="RefSeq" id="XP_009018586.1">
    <property type="nucleotide sequence ID" value="XM_009020338.1"/>
</dbReference>
<evidence type="ECO:0000313" key="23">
    <source>
        <dbReference type="EMBL" id="ESO03438.1"/>
    </source>
</evidence>
<reference evidence="23 25" key="2">
    <citation type="journal article" date="2013" name="Nature">
        <title>Insights into bilaterian evolution from three spiralian genomes.</title>
        <authorList>
            <person name="Simakov O."/>
            <person name="Marletaz F."/>
            <person name="Cho S.J."/>
            <person name="Edsinger-Gonzales E."/>
            <person name="Havlak P."/>
            <person name="Hellsten U."/>
            <person name="Kuo D.H."/>
            <person name="Larsson T."/>
            <person name="Lv J."/>
            <person name="Arendt D."/>
            <person name="Savage R."/>
            <person name="Osoegawa K."/>
            <person name="de Jong P."/>
            <person name="Grimwood J."/>
            <person name="Chapman J.A."/>
            <person name="Shapiro H."/>
            <person name="Aerts A."/>
            <person name="Otillar R.P."/>
            <person name="Terry A.Y."/>
            <person name="Boore J.L."/>
            <person name="Grigoriev I.V."/>
            <person name="Lindberg D.R."/>
            <person name="Seaver E.C."/>
            <person name="Weisblat D.A."/>
            <person name="Putnam N.H."/>
            <person name="Rokhsar D.S."/>
        </authorList>
    </citation>
    <scope>NUCLEOTIDE SEQUENCE</scope>
</reference>
<dbReference type="InterPro" id="IPR014756">
    <property type="entry name" value="Ig_E-set"/>
</dbReference>
<dbReference type="GeneID" id="20215826"/>
<evidence type="ECO:0000256" key="12">
    <source>
        <dbReference type="ARBA" id="ARBA00023015"/>
    </source>
</evidence>
<keyword evidence="21" id="KW-0812">Transmembrane</keyword>
<evidence type="ECO:0000256" key="9">
    <source>
        <dbReference type="ARBA" id="ARBA00022765"/>
    </source>
</evidence>
<keyword evidence="21" id="KW-1133">Transmembrane helix</keyword>
<dbReference type="Gene3D" id="2.60.40.340">
    <property type="entry name" value="Rel homology domain (RHD), DNA-binding domain"/>
    <property type="match status" value="1"/>
</dbReference>
<evidence type="ECO:0000256" key="15">
    <source>
        <dbReference type="ARBA" id="ARBA00023163"/>
    </source>
</evidence>
<evidence type="ECO:0000256" key="17">
    <source>
        <dbReference type="ARBA" id="ARBA00055141"/>
    </source>
</evidence>
<evidence type="ECO:0000256" key="11">
    <source>
        <dbReference type="ARBA" id="ARBA00022990"/>
    </source>
</evidence>
<evidence type="ECO:0000256" key="8">
    <source>
        <dbReference type="ARBA" id="ARBA00022763"/>
    </source>
</evidence>
<dbReference type="GO" id="GO:0005634">
    <property type="term" value="C:nucleus"/>
    <property type="evidence" value="ECO:0007669"/>
    <property type="project" value="UniProtKB-SubCell"/>
</dbReference>
<dbReference type="SMART" id="SM00429">
    <property type="entry name" value="IPT"/>
    <property type="match status" value="1"/>
</dbReference>
<dbReference type="GO" id="GO:0010467">
    <property type="term" value="P:gene expression"/>
    <property type="evidence" value="ECO:0007669"/>
    <property type="project" value="UniProtKB-ARBA"/>
</dbReference>
<protein>
    <recommendedName>
        <fullName evidence="19">Nuclear factor of activated T-cells 5</fullName>
    </recommendedName>
    <alternativeName>
        <fullName evidence="20">T-cell transcription factor NFAT5</fullName>
    </alternativeName>
</protein>
<feature type="domain" description="RHD" evidence="22">
    <location>
        <begin position="35"/>
        <end position="216"/>
    </location>
</feature>
<dbReference type="GO" id="GO:1902531">
    <property type="term" value="P:regulation of intracellular signal transduction"/>
    <property type="evidence" value="ECO:0007669"/>
    <property type="project" value="UniProtKB-ARBA"/>
</dbReference>
<keyword evidence="8" id="KW-0227">DNA damage</keyword>
<evidence type="ECO:0000256" key="3">
    <source>
        <dbReference type="ARBA" id="ARBA00004496"/>
    </source>
</evidence>
<evidence type="ECO:0000256" key="10">
    <source>
        <dbReference type="ARBA" id="ARBA00022843"/>
    </source>
</evidence>
<keyword evidence="21" id="KW-0472">Membrane</keyword>
<dbReference type="Pfam" id="PF00554">
    <property type="entry name" value="RHD_DNA_bind"/>
    <property type="match status" value="1"/>
</dbReference>
<keyword evidence="12" id="KW-0805">Transcription regulation</keyword>
<organism evidence="24 25">
    <name type="scientific">Helobdella robusta</name>
    <name type="common">Californian leech</name>
    <dbReference type="NCBI Taxonomy" id="6412"/>
    <lineage>
        <taxon>Eukaryota</taxon>
        <taxon>Metazoa</taxon>
        <taxon>Spiralia</taxon>
        <taxon>Lophotrochozoa</taxon>
        <taxon>Annelida</taxon>
        <taxon>Clitellata</taxon>
        <taxon>Hirudinea</taxon>
        <taxon>Rhynchobdellida</taxon>
        <taxon>Glossiphoniidae</taxon>
        <taxon>Helobdella</taxon>
    </lineage>
</organism>
<feature type="transmembrane region" description="Helical" evidence="21">
    <location>
        <begin position="6"/>
        <end position="21"/>
    </location>
</feature>
<keyword evidence="16" id="KW-0539">Nucleus</keyword>
<evidence type="ECO:0000256" key="13">
    <source>
        <dbReference type="ARBA" id="ARBA00023125"/>
    </source>
</evidence>
<keyword evidence="4" id="KW-0158">Chromosome</keyword>
<comment type="subcellular location">
    <subcellularLocation>
        <location evidence="2">Chromosome</location>
    </subcellularLocation>
    <subcellularLocation>
        <location evidence="3">Cytoplasm</location>
    </subcellularLocation>
    <subcellularLocation>
        <location evidence="1">Nucleus</location>
    </subcellularLocation>
</comment>
<dbReference type="FunFam" id="2.60.40.340:FF:000002">
    <property type="entry name" value="Nuclear factor of activated T-cells 5, tonicity-responsive"/>
    <property type="match status" value="1"/>
</dbReference>
<dbReference type="PANTHER" id="PTHR12533:SF7">
    <property type="entry name" value="NFAT NUCLEAR FACTOR, ISOFORM B"/>
    <property type="match status" value="1"/>
</dbReference>
<dbReference type="OrthoDB" id="5346094at2759"/>
<dbReference type="SUPFAM" id="SSF49417">
    <property type="entry name" value="p53-like transcription factors"/>
    <property type="match status" value="1"/>
</dbReference>
<gene>
    <name evidence="24" type="primary">20215826</name>
    <name evidence="23" type="ORF">HELRODRAFT_80616</name>
</gene>
<dbReference type="GO" id="GO:0005694">
    <property type="term" value="C:chromosome"/>
    <property type="evidence" value="ECO:0007669"/>
    <property type="project" value="UniProtKB-SubCell"/>
</dbReference>
<dbReference type="InterPro" id="IPR008366">
    <property type="entry name" value="NFAT"/>
</dbReference>
<dbReference type="InterPro" id="IPR037059">
    <property type="entry name" value="RHD_DNA_bind_dom_sf"/>
</dbReference>
<dbReference type="EnsemblMetazoa" id="HelroT80616">
    <property type="protein sequence ID" value="HelroP80616"/>
    <property type="gene ID" value="HelroG80616"/>
</dbReference>
<keyword evidence="14" id="KW-0010">Activator</keyword>
<keyword evidence="15" id="KW-0804">Transcription</keyword>
<keyword evidence="9" id="KW-0013">ADP-ribosylation</keyword>
<dbReference type="EMBL" id="AMQM01004691">
    <property type="status" value="NOT_ANNOTATED_CDS"/>
    <property type="molecule type" value="Genomic_DNA"/>
</dbReference>
<dbReference type="Gene3D" id="2.60.40.10">
    <property type="entry name" value="Immunoglobulins"/>
    <property type="match status" value="1"/>
</dbReference>
<dbReference type="SUPFAM" id="SSF81296">
    <property type="entry name" value="E set domains"/>
    <property type="match status" value="1"/>
</dbReference>
<dbReference type="eggNOG" id="ENOG502QSVE">
    <property type="taxonomic scope" value="Eukaryota"/>
</dbReference>
<dbReference type="GO" id="GO:0003700">
    <property type="term" value="F:DNA-binding transcription factor activity"/>
    <property type="evidence" value="ECO:0007669"/>
    <property type="project" value="InterPro"/>
</dbReference>
<dbReference type="KEGG" id="hro:HELRODRAFT_80616"/>
<evidence type="ECO:0000256" key="7">
    <source>
        <dbReference type="ARBA" id="ARBA00022553"/>
    </source>
</evidence>
<dbReference type="GO" id="GO:0045944">
    <property type="term" value="P:positive regulation of transcription by RNA polymerase II"/>
    <property type="evidence" value="ECO:0007669"/>
    <property type="project" value="UniProtKB-ARBA"/>
</dbReference>
<accession>T1G428</accession>
<dbReference type="InterPro" id="IPR013783">
    <property type="entry name" value="Ig-like_fold"/>
</dbReference>
<dbReference type="GO" id="GO:0005737">
    <property type="term" value="C:cytoplasm"/>
    <property type="evidence" value="ECO:0007669"/>
    <property type="project" value="UniProtKB-SubCell"/>
</dbReference>
<dbReference type="OMA" id="FREYRND"/>
<dbReference type="InterPro" id="IPR002909">
    <property type="entry name" value="IPT_dom"/>
</dbReference>
<dbReference type="PRINTS" id="PR01789">
    <property type="entry name" value="NUCFACTORATC"/>
</dbReference>
<dbReference type="InParanoid" id="T1G428"/>
<keyword evidence="7" id="KW-0597">Phosphoprotein</keyword>
<dbReference type="FunFam" id="2.60.40.10:FF:000174">
    <property type="entry name" value="Nuclear factor of activated T-cells 5, tonicity-responsive"/>
    <property type="match status" value="1"/>
</dbReference>
<evidence type="ECO:0000256" key="4">
    <source>
        <dbReference type="ARBA" id="ARBA00022454"/>
    </source>
</evidence>
<dbReference type="GO" id="GO:0003677">
    <property type="term" value="F:DNA binding"/>
    <property type="evidence" value="ECO:0007669"/>
    <property type="project" value="UniProtKB-KW"/>
</dbReference>
<dbReference type="HOGENOM" id="CLU_066088_0_0_1"/>
<evidence type="ECO:0000256" key="5">
    <source>
        <dbReference type="ARBA" id="ARBA00022490"/>
    </source>
</evidence>
<evidence type="ECO:0000256" key="1">
    <source>
        <dbReference type="ARBA" id="ARBA00004123"/>
    </source>
</evidence>
<keyword evidence="6" id="KW-1017">Isopeptide bond</keyword>
<evidence type="ECO:0000256" key="21">
    <source>
        <dbReference type="SAM" id="Phobius"/>
    </source>
</evidence>
<comment type="subunit">
    <text evidence="18">Homodimer when bound to DNA, completely encircles its DNA target. Interacts with CIDEC; this interaction is direct and retains NFAT5 in the cytoplasm. Does not bind with Fos and Jun transcription factors. Interacts with DDX5 and DDX17; this interaction leads to DDX5/DDX17 recruitment to LNC2 and S100A4 promoters and NFAT5-mediated DDX5/DDX17-enhanced transactivation.</text>
</comment>
<name>T1G428_HELRO</name>
<keyword evidence="25" id="KW-1185">Reference proteome</keyword>
<dbReference type="AlphaFoldDB" id="T1G428"/>
<evidence type="ECO:0000256" key="18">
    <source>
        <dbReference type="ARBA" id="ARBA00065799"/>
    </source>
</evidence>
<proteinExistence type="predicted"/>
<evidence type="ECO:0000313" key="25">
    <source>
        <dbReference type="Proteomes" id="UP000015101"/>
    </source>
</evidence>
<dbReference type="PANTHER" id="PTHR12533">
    <property type="entry name" value="NFAT"/>
    <property type="match status" value="1"/>
</dbReference>
<reference evidence="25" key="1">
    <citation type="submission" date="2012-12" db="EMBL/GenBank/DDBJ databases">
        <authorList>
            <person name="Hellsten U."/>
            <person name="Grimwood J."/>
            <person name="Chapman J.A."/>
            <person name="Shapiro H."/>
            <person name="Aerts A."/>
            <person name="Otillar R.P."/>
            <person name="Terry A.Y."/>
            <person name="Boore J.L."/>
            <person name="Simakov O."/>
            <person name="Marletaz F."/>
            <person name="Cho S.-J."/>
            <person name="Edsinger-Gonzales E."/>
            <person name="Havlak P."/>
            <person name="Kuo D.-H."/>
            <person name="Larsson T."/>
            <person name="Lv J."/>
            <person name="Arendt D."/>
            <person name="Savage R."/>
            <person name="Osoegawa K."/>
            <person name="de Jong P."/>
            <person name="Lindberg D.R."/>
            <person name="Seaver E.C."/>
            <person name="Weisblat D.A."/>
            <person name="Putnam N.H."/>
            <person name="Grigoriev I.V."/>
            <person name="Rokhsar D.S."/>
        </authorList>
    </citation>
    <scope>NUCLEOTIDE SEQUENCE</scope>
</reference>
<keyword evidence="10" id="KW-0832">Ubl conjugation</keyword>
<dbReference type="Pfam" id="PF16179">
    <property type="entry name" value="RHD_dimer"/>
    <property type="match status" value="1"/>
</dbReference>
<evidence type="ECO:0000256" key="6">
    <source>
        <dbReference type="ARBA" id="ARBA00022499"/>
    </source>
</evidence>
<keyword evidence="13" id="KW-0238">DNA-binding</keyword>
<dbReference type="Proteomes" id="UP000015101">
    <property type="component" value="Unassembled WGS sequence"/>
</dbReference>
<keyword evidence="11" id="KW-0007">Acetylation</keyword>
<comment type="function">
    <text evidence="17">Transcription factor involved, among others, in the transcriptional regulation of osmoprotective and inflammatory genes. Binds the DNA consensus sequence 5'-[ACT][AG]TGGAAA[CAT]A[TA][ATC][CA][ATG][GT][GAC][CG][CT]-3'. Mediates the transcriptional response to hypertonicity. Positively regulates the transcription of LCN2 and S100A4 genes; optimal transactivation of these genes requires the presence of DDX5/DDX17. Also involved in the DNA damage response by preventing formation of R-loops; R-loops are composed of a DNA:RNA hybrid and the associated non-template single-stranded DNA.</text>
</comment>
<evidence type="ECO:0000256" key="2">
    <source>
        <dbReference type="ARBA" id="ARBA00004286"/>
    </source>
</evidence>
<dbReference type="InterPro" id="IPR011539">
    <property type="entry name" value="RHD_DNA_bind_dom"/>
</dbReference>